<evidence type="ECO:0000256" key="3">
    <source>
        <dbReference type="ARBA" id="ARBA00022857"/>
    </source>
</evidence>
<dbReference type="InterPro" id="IPR029056">
    <property type="entry name" value="Ribokinase-like"/>
</dbReference>
<keyword evidence="2" id="KW-0067">ATP-binding</keyword>
<sequence>MPGRKQNAHKGDHGRGLVIGGSTVMPGSISMTVNAALKAEAGLITAGTSEKVIQMIASKSVEATYLALPETNGYLTNETRIPVEGYDAIALGIGMGRNKETGAIVHAILDQSTCPVIIDADGLHLMKPVLSMLKSRSHPVIMTPHPGEMAMLLDISVSELLSKAFHYSLAGKKV</sequence>
<dbReference type="InterPro" id="IPR000631">
    <property type="entry name" value="CARKD"/>
</dbReference>
<gene>
    <name evidence="7" type="ORF">J2Z83_003596</name>
</gene>
<protein>
    <submittedName>
        <fullName evidence="7">Hydroxyethylthiazole kinase-like uncharacterized protein yjeF</fullName>
    </submittedName>
</protein>
<accession>A0ABS4IKJ1</accession>
<keyword evidence="5" id="KW-0456">Lyase</keyword>
<feature type="domain" description="YjeF C-terminal" evidence="6">
    <location>
        <begin position="1"/>
        <end position="174"/>
    </location>
</feature>
<evidence type="ECO:0000256" key="4">
    <source>
        <dbReference type="ARBA" id="ARBA00023027"/>
    </source>
</evidence>
<evidence type="ECO:0000313" key="7">
    <source>
        <dbReference type="EMBL" id="MBP1971457.1"/>
    </source>
</evidence>
<reference evidence="7 8" key="1">
    <citation type="submission" date="2021-03" db="EMBL/GenBank/DDBJ databases">
        <title>Genomic Encyclopedia of Type Strains, Phase IV (KMG-IV): sequencing the most valuable type-strain genomes for metagenomic binning, comparative biology and taxonomic classification.</title>
        <authorList>
            <person name="Goeker M."/>
        </authorList>
    </citation>
    <scope>NUCLEOTIDE SEQUENCE [LARGE SCALE GENOMIC DNA]</scope>
    <source>
        <strain evidence="7 8">DSM 25609</strain>
    </source>
</reference>
<comment type="caution">
    <text evidence="7">The sequence shown here is derived from an EMBL/GenBank/DDBJ whole genome shotgun (WGS) entry which is preliminary data.</text>
</comment>
<evidence type="ECO:0000256" key="2">
    <source>
        <dbReference type="ARBA" id="ARBA00022840"/>
    </source>
</evidence>
<dbReference type="EMBL" id="JAGGKX010000026">
    <property type="protein sequence ID" value="MBP1971457.1"/>
    <property type="molecule type" value="Genomic_DNA"/>
</dbReference>
<keyword evidence="3" id="KW-0521">NADP</keyword>
<dbReference type="RefSeq" id="WP_264917286.1">
    <property type="nucleotide sequence ID" value="NZ_CP110224.1"/>
</dbReference>
<keyword evidence="1" id="KW-0547">Nucleotide-binding</keyword>
<dbReference type="PROSITE" id="PS51383">
    <property type="entry name" value="YJEF_C_3"/>
    <property type="match status" value="1"/>
</dbReference>
<keyword evidence="4" id="KW-0520">NAD</keyword>
<dbReference type="PANTHER" id="PTHR12592:SF0">
    <property type="entry name" value="ATP-DEPENDENT (S)-NAD(P)H-HYDRATE DEHYDRATASE"/>
    <property type="match status" value="1"/>
</dbReference>
<dbReference type="Proteomes" id="UP001519345">
    <property type="component" value="Unassembled WGS sequence"/>
</dbReference>
<dbReference type="Pfam" id="PF01256">
    <property type="entry name" value="Carb_kinase"/>
    <property type="match status" value="1"/>
</dbReference>
<evidence type="ECO:0000313" key="8">
    <source>
        <dbReference type="Proteomes" id="UP001519345"/>
    </source>
</evidence>
<dbReference type="PANTHER" id="PTHR12592">
    <property type="entry name" value="ATP-DEPENDENT (S)-NAD(P)H-HYDRATE DEHYDRATASE FAMILY MEMBER"/>
    <property type="match status" value="1"/>
</dbReference>
<proteinExistence type="predicted"/>
<evidence type="ECO:0000256" key="1">
    <source>
        <dbReference type="ARBA" id="ARBA00022741"/>
    </source>
</evidence>
<keyword evidence="8" id="KW-1185">Reference proteome</keyword>
<evidence type="ECO:0000256" key="5">
    <source>
        <dbReference type="ARBA" id="ARBA00023239"/>
    </source>
</evidence>
<name>A0ABS4IKJ1_9BACI</name>
<evidence type="ECO:0000259" key="6">
    <source>
        <dbReference type="PROSITE" id="PS51383"/>
    </source>
</evidence>
<dbReference type="Gene3D" id="3.40.1190.20">
    <property type="match status" value="1"/>
</dbReference>
<dbReference type="CDD" id="cd01171">
    <property type="entry name" value="YXKO-related"/>
    <property type="match status" value="1"/>
</dbReference>
<dbReference type="SUPFAM" id="SSF53613">
    <property type="entry name" value="Ribokinase-like"/>
    <property type="match status" value="1"/>
</dbReference>
<organism evidence="7 8">
    <name type="scientific">Virgibacillus natechei</name>
    <dbReference type="NCBI Taxonomy" id="1216297"/>
    <lineage>
        <taxon>Bacteria</taxon>
        <taxon>Bacillati</taxon>
        <taxon>Bacillota</taxon>
        <taxon>Bacilli</taxon>
        <taxon>Bacillales</taxon>
        <taxon>Bacillaceae</taxon>
        <taxon>Virgibacillus</taxon>
    </lineage>
</organism>